<dbReference type="EMBL" id="BK015408">
    <property type="protein sequence ID" value="DAE05357.1"/>
    <property type="molecule type" value="Genomic_DNA"/>
</dbReference>
<proteinExistence type="predicted"/>
<name>A0A8S5PFF3_9CAUD</name>
<protein>
    <submittedName>
        <fullName evidence="1">Uncharacterized protein</fullName>
    </submittedName>
</protein>
<accession>A0A8S5PFF3</accession>
<evidence type="ECO:0000313" key="1">
    <source>
        <dbReference type="EMBL" id="DAE05357.1"/>
    </source>
</evidence>
<sequence>MKNRIEYKGFYIDKTENGYRICRQEDTEKHTHLSNLNPSYRLIDNVLSNKIPTRCGCYYLESHIRLSYDENYIRKIREYIKVKQSKSKQMYYNPGRKRSGGNF</sequence>
<reference evidence="1" key="1">
    <citation type="journal article" date="2021" name="Proc. Natl. Acad. Sci. U.S.A.">
        <title>A Catalog of Tens of Thousands of Viruses from Human Metagenomes Reveals Hidden Associations with Chronic Diseases.</title>
        <authorList>
            <person name="Tisza M.J."/>
            <person name="Buck C.B."/>
        </authorList>
    </citation>
    <scope>NUCLEOTIDE SEQUENCE</scope>
    <source>
        <strain evidence="1">CtnOB2</strain>
    </source>
</reference>
<organism evidence="1">
    <name type="scientific">Siphoviridae sp. ctnOB2</name>
    <dbReference type="NCBI Taxonomy" id="2825661"/>
    <lineage>
        <taxon>Viruses</taxon>
        <taxon>Duplodnaviria</taxon>
        <taxon>Heunggongvirae</taxon>
        <taxon>Uroviricota</taxon>
        <taxon>Caudoviricetes</taxon>
    </lineage>
</organism>